<feature type="compositionally biased region" description="Polar residues" evidence="1">
    <location>
        <begin position="419"/>
        <end position="431"/>
    </location>
</feature>
<feature type="compositionally biased region" description="Low complexity" evidence="1">
    <location>
        <begin position="308"/>
        <end position="319"/>
    </location>
</feature>
<reference evidence="3" key="1">
    <citation type="submission" date="2022-11" db="UniProtKB">
        <authorList>
            <consortium name="WormBaseParasite"/>
        </authorList>
    </citation>
    <scope>IDENTIFICATION</scope>
</reference>
<feature type="compositionally biased region" description="Low complexity" evidence="1">
    <location>
        <begin position="468"/>
        <end position="488"/>
    </location>
</feature>
<feature type="compositionally biased region" description="Polar residues" evidence="1">
    <location>
        <begin position="452"/>
        <end position="461"/>
    </location>
</feature>
<keyword evidence="2" id="KW-1185">Reference proteome</keyword>
<proteinExistence type="predicted"/>
<name>A0A914UQ86_9BILA</name>
<protein>
    <submittedName>
        <fullName evidence="3">Uncharacterized protein</fullName>
    </submittedName>
</protein>
<dbReference type="WBParaSite" id="PSAMB.scaffold11679size3197.g34348.t1">
    <property type="protein sequence ID" value="PSAMB.scaffold11679size3197.g34348.t1"/>
    <property type="gene ID" value="PSAMB.scaffold11679size3197.g34348"/>
</dbReference>
<dbReference type="AlphaFoldDB" id="A0A914UQ86"/>
<feature type="region of interest" description="Disordered" evidence="1">
    <location>
        <begin position="137"/>
        <end position="168"/>
    </location>
</feature>
<evidence type="ECO:0000313" key="2">
    <source>
        <dbReference type="Proteomes" id="UP000887566"/>
    </source>
</evidence>
<accession>A0A914UQ86</accession>
<feature type="region of interest" description="Disordered" evidence="1">
    <location>
        <begin position="410"/>
        <end position="488"/>
    </location>
</feature>
<evidence type="ECO:0000256" key="1">
    <source>
        <dbReference type="SAM" id="MobiDB-lite"/>
    </source>
</evidence>
<feature type="compositionally biased region" description="Low complexity" evidence="1">
    <location>
        <begin position="554"/>
        <end position="568"/>
    </location>
</feature>
<sequence length="575" mass="57739">MAQMSPSKSDNDLINRTLMNIQSLTKESAKKMAGLRQEYQRIRNDFAVTLSTSFSSSTTRETSVSSKHSLDISAKARSPKITAVQTDRLRAMFGSRNTPVPRISTIPKLEPTSFRLRDAVTKEARALKEKTVEAMMQKPSAVAQPPLAEPTSETTLPAMRPKQTPAAPPAQHSLAALLSTPAKTMASSTLPFCWAPSSSSAPQPLSSTPKTFAMPPSAASIMVNTAATTAAPMPFSMGLGATANVAPSTTAAPSTFVKQPLARTSPAPAVVPTITPADSIAKPLFAPTTTVAAASATKFFLSEPAKTSEASADAASPPSTFMSMLGGNKAPNATAPTPTPSSLGNLFGSAPTASLPVTADLTSKPSAATAVIAPTTSSVAEQPVIKSEPVAAVKPAAAASIVTTTASISSIDSPPTASVLPSLTTSDTSAKPTVAAPESLKLKTEPALVPAASSTSQTTPEKTVVSDAAPKTTTATTTAATTSPAVSPSSFSFSGFGAGTGAQQQPASASTTTSLFGGGAGFGQKATTAFGGTSPQPQQPAAVGASVFGAAAAASAAPAAEPIGDASASMDDGMS</sequence>
<feature type="region of interest" description="Disordered" evidence="1">
    <location>
        <begin position="307"/>
        <end position="347"/>
    </location>
</feature>
<evidence type="ECO:0000313" key="3">
    <source>
        <dbReference type="WBParaSite" id="PSAMB.scaffold11679size3197.g34348.t1"/>
    </source>
</evidence>
<dbReference type="Proteomes" id="UP000887566">
    <property type="component" value="Unplaced"/>
</dbReference>
<organism evidence="2 3">
    <name type="scientific">Plectus sambesii</name>
    <dbReference type="NCBI Taxonomy" id="2011161"/>
    <lineage>
        <taxon>Eukaryota</taxon>
        <taxon>Metazoa</taxon>
        <taxon>Ecdysozoa</taxon>
        <taxon>Nematoda</taxon>
        <taxon>Chromadorea</taxon>
        <taxon>Plectida</taxon>
        <taxon>Plectina</taxon>
        <taxon>Plectoidea</taxon>
        <taxon>Plectidae</taxon>
        <taxon>Plectus</taxon>
    </lineage>
</organism>
<feature type="region of interest" description="Disordered" evidence="1">
    <location>
        <begin position="554"/>
        <end position="575"/>
    </location>
</feature>